<evidence type="ECO:0000256" key="1">
    <source>
        <dbReference type="SAM" id="MobiDB-lite"/>
    </source>
</evidence>
<dbReference type="GO" id="GO:0043252">
    <property type="term" value="P:sodium-independent organic anion transport"/>
    <property type="evidence" value="ECO:0007669"/>
    <property type="project" value="TreeGrafter"/>
</dbReference>
<name>A0A401STL1_CHIPU</name>
<dbReference type="PANTHER" id="PTHR11388:SF157">
    <property type="entry name" value="SOLUTE CARRIER ORGANIC ANION TRANSPORTER FAMILY MEMBER 2A1-LIKE"/>
    <property type="match status" value="1"/>
</dbReference>
<protein>
    <recommendedName>
        <fullName evidence="5">Solute carrier organic anion transporter family member</fullName>
    </recommendedName>
</protein>
<feature type="region of interest" description="Disordered" evidence="1">
    <location>
        <begin position="99"/>
        <end position="135"/>
    </location>
</feature>
<dbReference type="EMBL" id="BEZZ01000539">
    <property type="protein sequence ID" value="GCC33740.1"/>
    <property type="molecule type" value="Genomic_DNA"/>
</dbReference>
<feature type="non-terminal residue" evidence="3">
    <location>
        <position position="1"/>
    </location>
</feature>
<keyword evidence="2" id="KW-1133">Transmembrane helix</keyword>
<sequence length="135" mass="14737">CNEPELKSLAIGIHTLLGRTLAGIPAPIYFGALFDKICLKWGTSRCGGRGACRIYNSDAFRHIFLGLQVSMRGAGLLVFFIIFALLKKRFPAHITNPGTNCGTEMMSEQDKDQKSDNGDLTVKTTNSDPDKESNA</sequence>
<evidence type="ECO:0008006" key="5">
    <source>
        <dbReference type="Google" id="ProtNLM"/>
    </source>
</evidence>
<evidence type="ECO:0000256" key="2">
    <source>
        <dbReference type="SAM" id="Phobius"/>
    </source>
</evidence>
<dbReference type="InterPro" id="IPR004156">
    <property type="entry name" value="OATP"/>
</dbReference>
<dbReference type="STRING" id="137246.A0A401STL1"/>
<reference evidence="3 4" key="1">
    <citation type="journal article" date="2018" name="Nat. Ecol. Evol.">
        <title>Shark genomes provide insights into elasmobranch evolution and the origin of vertebrates.</title>
        <authorList>
            <person name="Hara Y"/>
            <person name="Yamaguchi K"/>
            <person name="Onimaru K"/>
            <person name="Kadota M"/>
            <person name="Koyanagi M"/>
            <person name="Keeley SD"/>
            <person name="Tatsumi K"/>
            <person name="Tanaka K"/>
            <person name="Motone F"/>
            <person name="Kageyama Y"/>
            <person name="Nozu R"/>
            <person name="Adachi N"/>
            <person name="Nishimura O"/>
            <person name="Nakagawa R"/>
            <person name="Tanegashima C"/>
            <person name="Kiyatake I"/>
            <person name="Matsumoto R"/>
            <person name="Murakumo K"/>
            <person name="Nishida K"/>
            <person name="Terakita A"/>
            <person name="Kuratani S"/>
            <person name="Sato K"/>
            <person name="Hyodo S Kuraku.S."/>
        </authorList>
    </citation>
    <scope>NUCLEOTIDE SEQUENCE [LARGE SCALE GENOMIC DNA]</scope>
</reference>
<evidence type="ECO:0000313" key="3">
    <source>
        <dbReference type="EMBL" id="GCC33740.1"/>
    </source>
</evidence>
<feature type="transmembrane region" description="Helical" evidence="2">
    <location>
        <begin position="63"/>
        <end position="86"/>
    </location>
</feature>
<dbReference type="PANTHER" id="PTHR11388">
    <property type="entry name" value="ORGANIC ANION TRANSPORTER"/>
    <property type="match status" value="1"/>
</dbReference>
<dbReference type="Proteomes" id="UP000287033">
    <property type="component" value="Unassembled WGS sequence"/>
</dbReference>
<evidence type="ECO:0000313" key="4">
    <source>
        <dbReference type="Proteomes" id="UP000287033"/>
    </source>
</evidence>
<dbReference type="OrthoDB" id="5062115at2759"/>
<gene>
    <name evidence="3" type="ORF">chiPu_0012210</name>
</gene>
<keyword evidence="2" id="KW-0472">Membrane</keyword>
<accession>A0A401STL1</accession>
<feature type="compositionally biased region" description="Basic and acidic residues" evidence="1">
    <location>
        <begin position="108"/>
        <end position="117"/>
    </location>
</feature>
<dbReference type="GO" id="GO:0016323">
    <property type="term" value="C:basolateral plasma membrane"/>
    <property type="evidence" value="ECO:0007669"/>
    <property type="project" value="TreeGrafter"/>
</dbReference>
<keyword evidence="2" id="KW-0812">Transmembrane</keyword>
<dbReference type="AlphaFoldDB" id="A0A401STL1"/>
<proteinExistence type="predicted"/>
<keyword evidence="4" id="KW-1185">Reference proteome</keyword>
<dbReference type="GO" id="GO:0015347">
    <property type="term" value="F:sodium-independent organic anion transmembrane transporter activity"/>
    <property type="evidence" value="ECO:0007669"/>
    <property type="project" value="TreeGrafter"/>
</dbReference>
<dbReference type="Pfam" id="PF03137">
    <property type="entry name" value="OATP"/>
    <property type="match status" value="1"/>
</dbReference>
<organism evidence="3 4">
    <name type="scientific">Chiloscyllium punctatum</name>
    <name type="common">Brownbanded bambooshark</name>
    <name type="synonym">Hemiscyllium punctatum</name>
    <dbReference type="NCBI Taxonomy" id="137246"/>
    <lineage>
        <taxon>Eukaryota</taxon>
        <taxon>Metazoa</taxon>
        <taxon>Chordata</taxon>
        <taxon>Craniata</taxon>
        <taxon>Vertebrata</taxon>
        <taxon>Chondrichthyes</taxon>
        <taxon>Elasmobranchii</taxon>
        <taxon>Galeomorphii</taxon>
        <taxon>Galeoidea</taxon>
        <taxon>Orectolobiformes</taxon>
        <taxon>Hemiscylliidae</taxon>
        <taxon>Chiloscyllium</taxon>
    </lineage>
</organism>
<comment type="caution">
    <text evidence="3">The sequence shown here is derived from an EMBL/GenBank/DDBJ whole genome shotgun (WGS) entry which is preliminary data.</text>
</comment>